<dbReference type="PANTHER" id="PTHR37814:SF1">
    <property type="entry name" value="MEMBRANE PROTEIN"/>
    <property type="match status" value="1"/>
</dbReference>
<keyword evidence="1" id="KW-0472">Membrane</keyword>
<sequence>MNNKSFSIANVIKYAGAFVACAIGSGFATGQEIMQFFSGQGIMSVVGTIVTTVIFAWVGGMFMKHGQEMQMENPNEISEFYFGKKFGKFFSIVFQVFLYGVYVIMIAGAGATLSEYFGLNPLVGRVGMALLAFITVIFGLSKITDVLGGLGTVIIVFAVGVGIYSFLSNMDGLAQASSVIPTLAITKTQGGWLWSSILYPGFNAIVVMFLTTSMGKTANSPKEALWGGVLGGVLFGAAILTMNLGIMANIGAVYSKAVPTLVLASRISPIFATIFSVIICCGIYTTTVPMLWGNVRMFAEDGTKKAVLIAAGLTALGLVLGMTSFKTLVNIIYPVSGYIGVVLFGFIAVRNHQLNKQMKAKNEETETEVAFEEEKAV</sequence>
<feature type="transmembrane region" description="Helical" evidence="1">
    <location>
        <begin position="42"/>
        <end position="63"/>
    </location>
</feature>
<accession>A0A1I7FP77</accession>
<feature type="transmembrane region" description="Helical" evidence="1">
    <location>
        <begin position="331"/>
        <end position="349"/>
    </location>
</feature>
<name>A0A1I7FP77_9FIRM</name>
<keyword evidence="3" id="KW-1185">Reference proteome</keyword>
<dbReference type="Proteomes" id="UP000198817">
    <property type="component" value="Unassembled WGS sequence"/>
</dbReference>
<protein>
    <submittedName>
        <fullName evidence="2">Uncharacterized membrane protein YkvI</fullName>
    </submittedName>
</protein>
<dbReference type="STRING" id="155865.SAMN05216515_10353"/>
<evidence type="ECO:0000313" key="2">
    <source>
        <dbReference type="EMBL" id="SFU38012.1"/>
    </source>
</evidence>
<dbReference type="RefSeq" id="WP_090163587.1">
    <property type="nucleotide sequence ID" value="NZ_CACWQI010000028.1"/>
</dbReference>
<feature type="transmembrane region" description="Helical" evidence="1">
    <location>
        <begin position="306"/>
        <end position="325"/>
    </location>
</feature>
<feature type="transmembrane region" description="Helical" evidence="1">
    <location>
        <begin position="270"/>
        <end position="294"/>
    </location>
</feature>
<proteinExistence type="predicted"/>
<dbReference type="EMBL" id="FPBT01000003">
    <property type="protein sequence ID" value="SFU38012.1"/>
    <property type="molecule type" value="Genomic_DNA"/>
</dbReference>
<dbReference type="OrthoDB" id="4424890at2"/>
<keyword evidence="1" id="KW-1133">Transmembrane helix</keyword>
<feature type="transmembrane region" description="Helical" evidence="1">
    <location>
        <begin position="122"/>
        <end position="140"/>
    </location>
</feature>
<dbReference type="InterPro" id="IPR038728">
    <property type="entry name" value="YkvI-like"/>
</dbReference>
<organism evidence="2 3">
    <name type="scientific">Eubacterium pyruvativorans</name>
    <dbReference type="NCBI Taxonomy" id="155865"/>
    <lineage>
        <taxon>Bacteria</taxon>
        <taxon>Bacillati</taxon>
        <taxon>Bacillota</taxon>
        <taxon>Clostridia</taxon>
        <taxon>Eubacteriales</taxon>
        <taxon>Eubacteriaceae</taxon>
        <taxon>Eubacterium</taxon>
    </lineage>
</organism>
<feature type="transmembrane region" description="Helical" evidence="1">
    <location>
        <begin position="147"/>
        <end position="167"/>
    </location>
</feature>
<gene>
    <name evidence="2" type="ORF">SAMN05216508_10353</name>
</gene>
<feature type="transmembrane region" description="Helical" evidence="1">
    <location>
        <begin position="89"/>
        <end position="110"/>
    </location>
</feature>
<feature type="transmembrane region" description="Helical" evidence="1">
    <location>
        <begin position="192"/>
        <end position="212"/>
    </location>
</feature>
<keyword evidence="1" id="KW-0812">Transmembrane</keyword>
<dbReference type="GeneID" id="78354670"/>
<evidence type="ECO:0000313" key="3">
    <source>
        <dbReference type="Proteomes" id="UP000198817"/>
    </source>
</evidence>
<evidence type="ECO:0000256" key="1">
    <source>
        <dbReference type="SAM" id="Phobius"/>
    </source>
</evidence>
<feature type="transmembrane region" description="Helical" evidence="1">
    <location>
        <begin position="12"/>
        <end position="30"/>
    </location>
</feature>
<dbReference type="AlphaFoldDB" id="A0A1I7FP77"/>
<reference evidence="2 3" key="1">
    <citation type="submission" date="2016-10" db="EMBL/GenBank/DDBJ databases">
        <authorList>
            <person name="de Groot N.N."/>
        </authorList>
    </citation>
    <scope>NUCLEOTIDE SEQUENCE [LARGE SCALE GENOMIC DNA]</scope>
    <source>
        <strain evidence="2 3">KHGC13</strain>
    </source>
</reference>
<dbReference type="PANTHER" id="PTHR37814">
    <property type="entry name" value="CONSERVED MEMBRANE PROTEIN"/>
    <property type="match status" value="1"/>
</dbReference>
<feature type="transmembrane region" description="Helical" evidence="1">
    <location>
        <begin position="224"/>
        <end position="250"/>
    </location>
</feature>